<comment type="caution">
    <text evidence="1">The sequence shown here is derived from an EMBL/GenBank/DDBJ whole genome shotgun (WGS) entry which is preliminary data.</text>
</comment>
<name>A0A916ULH0_9ACTN</name>
<proteinExistence type="predicted"/>
<dbReference type="EMBL" id="BMJH01000004">
    <property type="protein sequence ID" value="GGC76398.1"/>
    <property type="molecule type" value="Genomic_DNA"/>
</dbReference>
<accession>A0A916ULH0</accession>
<reference evidence="1" key="1">
    <citation type="journal article" date="2014" name="Int. J. Syst. Evol. Microbiol.">
        <title>Complete genome sequence of Corynebacterium casei LMG S-19264T (=DSM 44701T), isolated from a smear-ripened cheese.</title>
        <authorList>
            <consortium name="US DOE Joint Genome Institute (JGI-PGF)"/>
            <person name="Walter F."/>
            <person name="Albersmeier A."/>
            <person name="Kalinowski J."/>
            <person name="Ruckert C."/>
        </authorList>
    </citation>
    <scope>NUCLEOTIDE SEQUENCE</scope>
    <source>
        <strain evidence="1">CGMCC 1.15478</strain>
    </source>
</reference>
<protein>
    <submittedName>
        <fullName evidence="1">Uncharacterized protein</fullName>
    </submittedName>
</protein>
<dbReference type="Proteomes" id="UP000641514">
    <property type="component" value="Unassembled WGS sequence"/>
</dbReference>
<evidence type="ECO:0000313" key="1">
    <source>
        <dbReference type="EMBL" id="GGC76398.1"/>
    </source>
</evidence>
<evidence type="ECO:0000313" key="2">
    <source>
        <dbReference type="Proteomes" id="UP000641514"/>
    </source>
</evidence>
<gene>
    <name evidence="1" type="ORF">GCM10011410_32070</name>
</gene>
<sequence>MLTPNGSGFNRLDRGCTVMGINNGVSDPKIHMSRTPFDVSMLTRACPKWLPSSQVRAIDPTQ</sequence>
<keyword evidence="2" id="KW-1185">Reference proteome</keyword>
<organism evidence="1 2">
    <name type="scientific">Hoyosella rhizosphaerae</name>
    <dbReference type="NCBI Taxonomy" id="1755582"/>
    <lineage>
        <taxon>Bacteria</taxon>
        <taxon>Bacillati</taxon>
        <taxon>Actinomycetota</taxon>
        <taxon>Actinomycetes</taxon>
        <taxon>Mycobacteriales</taxon>
        <taxon>Hoyosellaceae</taxon>
        <taxon>Hoyosella</taxon>
    </lineage>
</organism>
<dbReference type="AlphaFoldDB" id="A0A916ULH0"/>
<reference evidence="1" key="2">
    <citation type="submission" date="2020-09" db="EMBL/GenBank/DDBJ databases">
        <authorList>
            <person name="Sun Q."/>
            <person name="Zhou Y."/>
        </authorList>
    </citation>
    <scope>NUCLEOTIDE SEQUENCE</scope>
    <source>
        <strain evidence="1">CGMCC 1.15478</strain>
    </source>
</reference>